<protein>
    <submittedName>
        <fullName evidence="2">Uncharacterized protein</fullName>
    </submittedName>
</protein>
<name>A0ABP7ZCI0_9ACTN</name>
<keyword evidence="3" id="KW-1185">Reference proteome</keyword>
<evidence type="ECO:0000313" key="2">
    <source>
        <dbReference type="EMBL" id="GAA4153489.1"/>
    </source>
</evidence>
<accession>A0ABP7ZCI0</accession>
<proteinExistence type="predicted"/>
<feature type="compositionally biased region" description="Basic and acidic residues" evidence="1">
    <location>
        <begin position="79"/>
        <end position="95"/>
    </location>
</feature>
<evidence type="ECO:0000256" key="1">
    <source>
        <dbReference type="SAM" id="MobiDB-lite"/>
    </source>
</evidence>
<sequence length="95" mass="10606">MTRWWEPPQWRRFLTWSVEGGVDASSHSSRRPGGGGRENGRRLVEAAEDTAGALGCVTMKVTSARSHTSRFCRNPGYQERSDRSARCLKDLRPGA</sequence>
<comment type="caution">
    <text evidence="2">The sequence shown here is derived from an EMBL/GenBank/DDBJ whole genome shotgun (WGS) entry which is preliminary data.</text>
</comment>
<reference evidence="3" key="1">
    <citation type="journal article" date="2019" name="Int. J. Syst. Evol. Microbiol.">
        <title>The Global Catalogue of Microorganisms (GCM) 10K type strain sequencing project: providing services to taxonomists for standard genome sequencing and annotation.</title>
        <authorList>
            <consortium name="The Broad Institute Genomics Platform"/>
            <consortium name="The Broad Institute Genome Sequencing Center for Infectious Disease"/>
            <person name="Wu L."/>
            <person name="Ma J."/>
        </authorList>
    </citation>
    <scope>NUCLEOTIDE SEQUENCE [LARGE SCALE GENOMIC DNA]</scope>
    <source>
        <strain evidence="3">JCM 17316</strain>
    </source>
</reference>
<organism evidence="2 3">
    <name type="scientific">Actinomadura keratinilytica</name>
    <dbReference type="NCBI Taxonomy" id="547461"/>
    <lineage>
        <taxon>Bacteria</taxon>
        <taxon>Bacillati</taxon>
        <taxon>Actinomycetota</taxon>
        <taxon>Actinomycetes</taxon>
        <taxon>Streptosporangiales</taxon>
        <taxon>Thermomonosporaceae</taxon>
        <taxon>Actinomadura</taxon>
    </lineage>
</organism>
<feature type="region of interest" description="Disordered" evidence="1">
    <location>
        <begin position="70"/>
        <end position="95"/>
    </location>
</feature>
<gene>
    <name evidence="2" type="ORF">GCM10022416_52670</name>
</gene>
<feature type="region of interest" description="Disordered" evidence="1">
    <location>
        <begin position="21"/>
        <end position="41"/>
    </location>
</feature>
<dbReference type="Proteomes" id="UP001500266">
    <property type="component" value="Unassembled WGS sequence"/>
</dbReference>
<dbReference type="EMBL" id="BAABDO010000113">
    <property type="protein sequence ID" value="GAA4153489.1"/>
    <property type="molecule type" value="Genomic_DNA"/>
</dbReference>
<evidence type="ECO:0000313" key="3">
    <source>
        <dbReference type="Proteomes" id="UP001500266"/>
    </source>
</evidence>